<dbReference type="InterPro" id="IPR034660">
    <property type="entry name" value="DinB/YfiT-like"/>
</dbReference>
<evidence type="ECO:0000313" key="3">
    <source>
        <dbReference type="Proteomes" id="UP001206639"/>
    </source>
</evidence>
<name>A0ABT2M641_9MYCO</name>
<organism evidence="2 3">
    <name type="scientific">Mycobacterium deserti</name>
    <dbReference type="NCBI Taxonomy" id="2978347"/>
    <lineage>
        <taxon>Bacteria</taxon>
        <taxon>Bacillati</taxon>
        <taxon>Actinomycetota</taxon>
        <taxon>Actinomycetes</taxon>
        <taxon>Mycobacteriales</taxon>
        <taxon>Mycobacteriaceae</taxon>
        <taxon>Mycobacterium</taxon>
    </lineage>
</organism>
<protein>
    <submittedName>
        <fullName evidence="2">DinB family protein</fullName>
    </submittedName>
</protein>
<gene>
    <name evidence="2" type="ORF">N4S67_01535</name>
</gene>
<reference evidence="3" key="1">
    <citation type="submission" date="2023-07" db="EMBL/GenBank/DDBJ databases">
        <authorList>
            <person name="Deng Y."/>
            <person name="Zhang Y.-Q."/>
        </authorList>
    </citation>
    <scope>NUCLEOTIDE SEQUENCE [LARGE SCALE GENOMIC DNA]</scope>
    <source>
        <strain evidence="3">CPCC 205710</strain>
    </source>
</reference>
<dbReference type="InterPro" id="IPR024775">
    <property type="entry name" value="DinB-like"/>
</dbReference>
<dbReference type="RefSeq" id="WP_260991175.1">
    <property type="nucleotide sequence ID" value="NZ_JAODWD010000001.1"/>
</dbReference>
<dbReference type="SUPFAM" id="SSF109854">
    <property type="entry name" value="DinB/YfiT-like putative metalloenzymes"/>
    <property type="match status" value="1"/>
</dbReference>
<sequence length="169" mass="18839">MEEVCADCGFDQSTTPPREVATALPPLALAISDSLRILTDDELRRRPASTVWSPLEYLGHLRESMAFHRWLIERALTEDNPVVAMVDPDESVALASYNDTEREMLIGQFDRRIQRLGDALISLDSDAAGRTLALGDRQISVALVARSAWHECHHHLGDIRRTVSRAPSP</sequence>
<dbReference type="Proteomes" id="UP001206639">
    <property type="component" value="Unassembled WGS sequence"/>
</dbReference>
<dbReference type="Gene3D" id="1.20.120.450">
    <property type="entry name" value="dinb family like domain"/>
    <property type="match status" value="1"/>
</dbReference>
<feature type="domain" description="DinB-like" evidence="1">
    <location>
        <begin position="35"/>
        <end position="155"/>
    </location>
</feature>
<dbReference type="Pfam" id="PF12867">
    <property type="entry name" value="DinB_2"/>
    <property type="match status" value="1"/>
</dbReference>
<keyword evidence="3" id="KW-1185">Reference proteome</keyword>
<dbReference type="EMBL" id="JAODWD010000001">
    <property type="protein sequence ID" value="MCT7657099.1"/>
    <property type="molecule type" value="Genomic_DNA"/>
</dbReference>
<evidence type="ECO:0000259" key="1">
    <source>
        <dbReference type="Pfam" id="PF12867"/>
    </source>
</evidence>
<evidence type="ECO:0000313" key="2">
    <source>
        <dbReference type="EMBL" id="MCT7657099.1"/>
    </source>
</evidence>
<accession>A0ABT2M641</accession>
<proteinExistence type="predicted"/>
<comment type="caution">
    <text evidence="2">The sequence shown here is derived from an EMBL/GenBank/DDBJ whole genome shotgun (WGS) entry which is preliminary data.</text>
</comment>